<reference evidence="1 2" key="1">
    <citation type="submission" date="2017-09" db="EMBL/GenBank/DDBJ databases">
        <title>Depth-based differentiation of microbial function through sediment-hosted aquifers and enrichment of novel symbionts in the deep terrestrial subsurface.</title>
        <authorList>
            <person name="Probst A.J."/>
            <person name="Ladd B."/>
            <person name="Jarett J.K."/>
            <person name="Geller-Mcgrath D.E."/>
            <person name="Sieber C.M."/>
            <person name="Emerson J.B."/>
            <person name="Anantharaman K."/>
            <person name="Thomas B.C."/>
            <person name="Malmstrom R."/>
            <person name="Stieglmeier M."/>
            <person name="Klingl A."/>
            <person name="Woyke T."/>
            <person name="Ryan C.M."/>
            <person name="Banfield J.F."/>
        </authorList>
    </citation>
    <scope>NUCLEOTIDE SEQUENCE [LARGE SCALE GENOMIC DNA]</scope>
    <source>
        <strain evidence="1">CG17_big_fil_post_rev_8_21_14_2_50_48_46</strain>
    </source>
</reference>
<accession>A0A2M7G043</accession>
<comment type="caution">
    <text evidence="1">The sequence shown here is derived from an EMBL/GenBank/DDBJ whole genome shotgun (WGS) entry which is preliminary data.</text>
</comment>
<name>A0A2M7G043_9BACT</name>
<dbReference type="EMBL" id="PFFQ01000056">
    <property type="protein sequence ID" value="PIW14779.1"/>
    <property type="molecule type" value="Genomic_DNA"/>
</dbReference>
<evidence type="ECO:0000313" key="2">
    <source>
        <dbReference type="Proteomes" id="UP000231019"/>
    </source>
</evidence>
<sequence length="406" mass="46361">MKASAHFRLFRALAQEIQKRPQQGIQLWWDDLDAYHCLRCGHACDRPWAVHISQAWLETWGEKLSDLLCLPLQEIVQPEKAPTPFRYASLRKQRGSFDCIFLDKNKLCKIHSQWGAEAKPEICQRFPHTASALASEHFQAYGLAGSCTDVAQKLTSKRVLRYQWKDLASQGGPPVLQVFGDQSLNLGGFIAWIGLQLDTLEQSKNLSEWIQFQIQALTALLQGPQVSDLIAVEGIFENLQPLEDQTALKPHEIQHFLKGLVLFLLQPRPELKDFLHWLMQPESMSAWKMNASEAQELQAFSHAWLQTQLLLHGFLSQGSLNLLQETMFWGVCALLIQLYALYLRSQHGSRLLRTDLEAGLNQIYAFLVQDYSPKGVIRLQTTRKEACLIQLSLLARWQWPNSEPGP</sequence>
<protein>
    <recommendedName>
        <fullName evidence="3">YkgJ family cysteine cluster protein</fullName>
    </recommendedName>
</protein>
<dbReference type="Proteomes" id="UP000231019">
    <property type="component" value="Unassembled WGS sequence"/>
</dbReference>
<proteinExistence type="predicted"/>
<dbReference type="AlphaFoldDB" id="A0A2M7G043"/>
<evidence type="ECO:0000313" key="1">
    <source>
        <dbReference type="EMBL" id="PIW14779.1"/>
    </source>
</evidence>
<gene>
    <name evidence="1" type="ORF">COW36_20465</name>
</gene>
<organism evidence="1 2">
    <name type="scientific">bacterium (Candidatus Blackallbacteria) CG17_big_fil_post_rev_8_21_14_2_50_48_46</name>
    <dbReference type="NCBI Taxonomy" id="2014261"/>
    <lineage>
        <taxon>Bacteria</taxon>
        <taxon>Candidatus Blackallbacteria</taxon>
    </lineage>
</organism>
<evidence type="ECO:0008006" key="3">
    <source>
        <dbReference type="Google" id="ProtNLM"/>
    </source>
</evidence>